<reference evidence="3" key="1">
    <citation type="journal article" date="2015" name="Nature">
        <title>Complex archaea that bridge the gap between prokaryotes and eukaryotes.</title>
        <authorList>
            <person name="Spang A."/>
            <person name="Saw J.H."/>
            <person name="Jorgensen S.L."/>
            <person name="Zaremba-Niedzwiedzka K."/>
            <person name="Martijn J."/>
            <person name="Lind A.E."/>
            <person name="van Eijk R."/>
            <person name="Schleper C."/>
            <person name="Guy L."/>
            <person name="Ettema T.J."/>
        </authorList>
    </citation>
    <scope>NUCLEOTIDE SEQUENCE</scope>
</reference>
<dbReference type="InterPro" id="IPR010982">
    <property type="entry name" value="Lambda_DNA-bd_dom_sf"/>
</dbReference>
<feature type="domain" description="HTH cro/C1-type" evidence="2">
    <location>
        <begin position="207"/>
        <end position="260"/>
    </location>
</feature>
<dbReference type="SUPFAM" id="SSF47413">
    <property type="entry name" value="lambda repressor-like DNA-binding domains"/>
    <property type="match status" value="1"/>
</dbReference>
<dbReference type="Gene3D" id="1.10.260.40">
    <property type="entry name" value="lambda repressor-like DNA-binding domains"/>
    <property type="match status" value="1"/>
</dbReference>
<gene>
    <name evidence="3" type="ORF">LCGC14_0817110</name>
</gene>
<name>A0A0F9PJT7_9ZZZZ</name>
<dbReference type="CDD" id="cd00093">
    <property type="entry name" value="HTH_XRE"/>
    <property type="match status" value="1"/>
</dbReference>
<feature type="region of interest" description="Disordered" evidence="1">
    <location>
        <begin position="174"/>
        <end position="197"/>
    </location>
</feature>
<evidence type="ECO:0000256" key="1">
    <source>
        <dbReference type="SAM" id="MobiDB-lite"/>
    </source>
</evidence>
<evidence type="ECO:0000259" key="2">
    <source>
        <dbReference type="PROSITE" id="PS50943"/>
    </source>
</evidence>
<evidence type="ECO:0000313" key="3">
    <source>
        <dbReference type="EMBL" id="KKN32100.1"/>
    </source>
</evidence>
<comment type="caution">
    <text evidence="3">The sequence shown here is derived from an EMBL/GenBank/DDBJ whole genome shotgun (WGS) entry which is preliminary data.</text>
</comment>
<dbReference type="GO" id="GO:0003677">
    <property type="term" value="F:DNA binding"/>
    <property type="evidence" value="ECO:0007669"/>
    <property type="project" value="InterPro"/>
</dbReference>
<feature type="compositionally biased region" description="Basic and acidic residues" evidence="1">
    <location>
        <begin position="186"/>
        <end position="197"/>
    </location>
</feature>
<accession>A0A0F9PJT7</accession>
<organism evidence="3">
    <name type="scientific">marine sediment metagenome</name>
    <dbReference type="NCBI Taxonomy" id="412755"/>
    <lineage>
        <taxon>unclassified sequences</taxon>
        <taxon>metagenomes</taxon>
        <taxon>ecological metagenomes</taxon>
    </lineage>
</organism>
<dbReference type="InterPro" id="IPR001387">
    <property type="entry name" value="Cro/C1-type_HTH"/>
</dbReference>
<dbReference type="PROSITE" id="PS50943">
    <property type="entry name" value="HTH_CROC1"/>
    <property type="match status" value="1"/>
</dbReference>
<proteinExistence type="predicted"/>
<dbReference type="EMBL" id="LAZR01002277">
    <property type="protein sequence ID" value="KKN32100.1"/>
    <property type="molecule type" value="Genomic_DNA"/>
</dbReference>
<dbReference type="AlphaFoldDB" id="A0A0F9PJT7"/>
<sequence length="263" mass="30177">MPKTTLQKPPEKVKDISGQKFGRWTVIEYSHLKTYYSSKGYRVRIAYWRCLCKCGTIKTVTGSSICNGTSKSCSCWRKELLAKRNFKHGHSPRGKRSLLYLCWKGMKSRCHREKDKNYSGYGARGIYVCKRWRNSFSNFVSDMPKKPGTEYSIDRIDNNGPYSKANCKWSTAKEQANNRRPPQFLHGDRRFNPKSGGPEHLKFRMAFKKKRIQLNLSQAKAGKILGVSPAAIRKWEIGSCQPMNSWKKVLKLLGASKKKPTPA</sequence>
<dbReference type="SMART" id="SM00530">
    <property type="entry name" value="HTH_XRE"/>
    <property type="match status" value="1"/>
</dbReference>
<protein>
    <recommendedName>
        <fullName evidence="2">HTH cro/C1-type domain-containing protein</fullName>
    </recommendedName>
</protein>
<dbReference type="Pfam" id="PF01381">
    <property type="entry name" value="HTH_3"/>
    <property type="match status" value="1"/>
</dbReference>